<evidence type="ECO:0000313" key="4">
    <source>
        <dbReference type="EMBL" id="VDP32634.1"/>
    </source>
</evidence>
<comment type="subunit">
    <text evidence="2">Component of the origin recognition complex (ORC).</text>
</comment>
<feature type="domain" description="Origin recognition complex subunit 2 RecA-like" evidence="3">
    <location>
        <begin position="117"/>
        <end position="276"/>
    </location>
</feature>
<dbReference type="Proteomes" id="UP000270296">
    <property type="component" value="Unassembled WGS sequence"/>
</dbReference>
<evidence type="ECO:0000313" key="5">
    <source>
        <dbReference type="Proteomes" id="UP000270296"/>
    </source>
</evidence>
<keyword evidence="2" id="KW-0235">DNA replication</keyword>
<reference evidence="4 5" key="2">
    <citation type="submission" date="2018-11" db="EMBL/GenBank/DDBJ databases">
        <authorList>
            <consortium name="Pathogen Informatics"/>
        </authorList>
    </citation>
    <scope>NUCLEOTIDE SEQUENCE [LARGE SCALE GENOMIC DNA]</scope>
</reference>
<gene>
    <name evidence="4" type="ORF">SBAD_LOCUS10539</name>
</gene>
<dbReference type="WBParaSite" id="SBAD_0001090601-mRNA-1">
    <property type="protein sequence ID" value="SBAD_0001090601-mRNA-1"/>
    <property type="gene ID" value="SBAD_0001090601"/>
</dbReference>
<comment type="similarity">
    <text evidence="2">Belongs to the ORC2 family.</text>
</comment>
<keyword evidence="2" id="KW-0539">Nucleus</keyword>
<dbReference type="OrthoDB" id="20198at2759"/>
<proteinExistence type="inferred from homology"/>
<sequence length="276" mass="30923">MPVLRSGKRSKSVGFRVREESIQQTKKVYLSYLGIETSASETGESDADSGSNSFQNFGVRESKAFLQEYFSQSTKVLTTDEDEEAGESEHGSTLNVPFAALREWLQVADQKLPKSAKQLSQLYESQFDKWMVYMSENFNVLLYGFGSKLDLVERFRKAKLLGTYNHIVLHGYQPSASVKQLLALLVERLRLKISPSSSSSPIELSYAVCQALESMKKPCDVFIVVHNIDGVALRNHVAQTVLCVLADSPFVHIIASVDHVNAALMWDQTKLAKFSW</sequence>
<dbReference type="GO" id="GO:0006260">
    <property type="term" value="P:DNA replication"/>
    <property type="evidence" value="ECO:0007669"/>
    <property type="project" value="UniProtKB-UniRule"/>
</dbReference>
<dbReference type="InterPro" id="IPR007220">
    <property type="entry name" value="ORC2"/>
</dbReference>
<reference evidence="6" key="1">
    <citation type="submission" date="2016-06" db="UniProtKB">
        <authorList>
            <consortium name="WormBaseParasite"/>
        </authorList>
    </citation>
    <scope>IDENTIFICATION</scope>
</reference>
<evidence type="ECO:0000256" key="1">
    <source>
        <dbReference type="ARBA" id="ARBA00019080"/>
    </source>
</evidence>
<comment type="subcellular location">
    <subcellularLocation>
        <location evidence="2">Nucleus</location>
    </subcellularLocation>
</comment>
<comment type="function">
    <text evidence="2">Component of the origin recognition complex (ORC) that binds origins of replication. DNA-binding is ATP-dependent. ORC is required to assemble the pre-replication complex necessary to initiate DNA replication.</text>
</comment>
<name>A0A183J3U1_9BILA</name>
<evidence type="ECO:0000256" key="2">
    <source>
        <dbReference type="RuleBase" id="RU368084"/>
    </source>
</evidence>
<dbReference type="PANTHER" id="PTHR14052:SF0">
    <property type="entry name" value="ORIGIN RECOGNITION COMPLEX SUBUNIT 2"/>
    <property type="match status" value="1"/>
</dbReference>
<dbReference type="GO" id="GO:0003688">
    <property type="term" value="F:DNA replication origin binding"/>
    <property type="evidence" value="ECO:0007669"/>
    <property type="project" value="UniProtKB-UniRule"/>
</dbReference>
<dbReference type="Pfam" id="PF04084">
    <property type="entry name" value="RecA-like_ORC2"/>
    <property type="match status" value="1"/>
</dbReference>
<dbReference type="EMBL" id="UZAM01014222">
    <property type="protein sequence ID" value="VDP32634.1"/>
    <property type="molecule type" value="Genomic_DNA"/>
</dbReference>
<dbReference type="InterPro" id="IPR056772">
    <property type="entry name" value="RecA-like_ORC2"/>
</dbReference>
<evidence type="ECO:0000313" key="6">
    <source>
        <dbReference type="WBParaSite" id="SBAD_0001090601-mRNA-1"/>
    </source>
</evidence>
<accession>A0A183J3U1</accession>
<dbReference type="GO" id="GO:0005664">
    <property type="term" value="C:nuclear origin of replication recognition complex"/>
    <property type="evidence" value="ECO:0007669"/>
    <property type="project" value="UniProtKB-UniRule"/>
</dbReference>
<keyword evidence="5" id="KW-1185">Reference proteome</keyword>
<organism evidence="6">
    <name type="scientific">Soboliphyme baturini</name>
    <dbReference type="NCBI Taxonomy" id="241478"/>
    <lineage>
        <taxon>Eukaryota</taxon>
        <taxon>Metazoa</taxon>
        <taxon>Ecdysozoa</taxon>
        <taxon>Nematoda</taxon>
        <taxon>Enoplea</taxon>
        <taxon>Dorylaimia</taxon>
        <taxon>Dioctophymatida</taxon>
        <taxon>Dioctophymatoidea</taxon>
        <taxon>Soboliphymatidae</taxon>
        <taxon>Soboliphyme</taxon>
    </lineage>
</organism>
<dbReference type="PANTHER" id="PTHR14052">
    <property type="entry name" value="ORIGIN RECOGNITION COMPLEX SUBUNIT 2"/>
    <property type="match status" value="1"/>
</dbReference>
<protein>
    <recommendedName>
        <fullName evidence="1 2">Origin recognition complex subunit 2</fullName>
    </recommendedName>
</protein>
<evidence type="ECO:0000259" key="3">
    <source>
        <dbReference type="Pfam" id="PF04084"/>
    </source>
</evidence>
<dbReference type="AlphaFoldDB" id="A0A183J3U1"/>